<comment type="caution">
    <text evidence="1">The sequence shown here is derived from an EMBL/GenBank/DDBJ whole genome shotgun (WGS) entry which is preliminary data.</text>
</comment>
<organism evidence="1 2">
    <name type="scientific">Coprococcus comes ATCC 27758</name>
    <dbReference type="NCBI Taxonomy" id="470146"/>
    <lineage>
        <taxon>Bacteria</taxon>
        <taxon>Bacillati</taxon>
        <taxon>Bacillota</taxon>
        <taxon>Clostridia</taxon>
        <taxon>Lachnospirales</taxon>
        <taxon>Lachnospiraceae</taxon>
        <taxon>Coprococcus</taxon>
    </lineage>
</organism>
<dbReference type="HOGENOM" id="CLU_2971664_0_0_9"/>
<gene>
    <name evidence="1" type="ORF">COPCOM_03093</name>
</gene>
<protein>
    <submittedName>
        <fullName evidence="1">Uncharacterized protein</fullName>
    </submittedName>
</protein>
<reference evidence="1 2" key="2">
    <citation type="submission" date="2009-03" db="EMBL/GenBank/DDBJ databases">
        <title>Draft genome sequence of Coprococcus comes (ATCC 27758).</title>
        <authorList>
            <person name="Sudarsanam P."/>
            <person name="Ley R."/>
            <person name="Guruge J."/>
            <person name="Turnbaugh P.J."/>
            <person name="Mahowald M."/>
            <person name="Liep D."/>
            <person name="Gordon J."/>
        </authorList>
    </citation>
    <scope>NUCLEOTIDE SEQUENCE [LARGE SCALE GENOMIC DNA]</scope>
    <source>
        <strain evidence="1 2">ATCC 27758</strain>
    </source>
</reference>
<reference evidence="1 2" key="1">
    <citation type="submission" date="2009-02" db="EMBL/GenBank/DDBJ databases">
        <authorList>
            <person name="Fulton L."/>
            <person name="Clifton S."/>
            <person name="Fulton B."/>
            <person name="Xu J."/>
            <person name="Minx P."/>
            <person name="Pepin K.H."/>
            <person name="Johnson M."/>
            <person name="Bhonagiri V."/>
            <person name="Nash W.E."/>
            <person name="Mardis E.R."/>
            <person name="Wilson R.K."/>
        </authorList>
    </citation>
    <scope>NUCLEOTIDE SEQUENCE [LARGE SCALE GENOMIC DNA]</scope>
    <source>
        <strain evidence="1 2">ATCC 27758</strain>
    </source>
</reference>
<accession>C0BD52</accession>
<sequence>MWSNQENRVRKQVKNPWEAERYAMHSSGKNFLVAGLSPYKIAKIDAFASSFTKSSQNN</sequence>
<evidence type="ECO:0000313" key="2">
    <source>
        <dbReference type="Proteomes" id="UP000003793"/>
    </source>
</evidence>
<dbReference type="AlphaFoldDB" id="C0BD52"/>
<evidence type="ECO:0000313" key="1">
    <source>
        <dbReference type="EMBL" id="EEG89003.1"/>
    </source>
</evidence>
<name>C0BD52_9FIRM</name>
<dbReference type="Proteomes" id="UP000003793">
    <property type="component" value="Unassembled WGS sequence"/>
</dbReference>
<proteinExistence type="predicted"/>
<dbReference type="EMBL" id="ABVR01000042">
    <property type="protein sequence ID" value="EEG89003.1"/>
    <property type="molecule type" value="Genomic_DNA"/>
</dbReference>